<dbReference type="Gene3D" id="1.20.5.170">
    <property type="match status" value="1"/>
</dbReference>
<protein>
    <recommendedName>
        <fullName evidence="2">BZIP domain-containing protein</fullName>
    </recommendedName>
</protein>
<name>A0ABD0LX56_9CAEN</name>
<proteinExistence type="predicted"/>
<dbReference type="EMBL" id="JACVVK020000016">
    <property type="protein sequence ID" value="KAK7504179.1"/>
    <property type="molecule type" value="Genomic_DNA"/>
</dbReference>
<evidence type="ECO:0000256" key="1">
    <source>
        <dbReference type="SAM" id="MobiDB-lite"/>
    </source>
</evidence>
<dbReference type="SUPFAM" id="SSF57959">
    <property type="entry name" value="Leucine zipper domain"/>
    <property type="match status" value="1"/>
</dbReference>
<organism evidence="3 4">
    <name type="scientific">Batillaria attramentaria</name>
    <dbReference type="NCBI Taxonomy" id="370345"/>
    <lineage>
        <taxon>Eukaryota</taxon>
        <taxon>Metazoa</taxon>
        <taxon>Spiralia</taxon>
        <taxon>Lophotrochozoa</taxon>
        <taxon>Mollusca</taxon>
        <taxon>Gastropoda</taxon>
        <taxon>Caenogastropoda</taxon>
        <taxon>Sorbeoconcha</taxon>
        <taxon>Cerithioidea</taxon>
        <taxon>Batillariidae</taxon>
        <taxon>Batillaria</taxon>
    </lineage>
</organism>
<feature type="domain" description="BZIP" evidence="2">
    <location>
        <begin position="68"/>
        <end position="119"/>
    </location>
</feature>
<dbReference type="InterPro" id="IPR046347">
    <property type="entry name" value="bZIP_sf"/>
</dbReference>
<dbReference type="Pfam" id="PF00170">
    <property type="entry name" value="bZIP_1"/>
    <property type="match status" value="1"/>
</dbReference>
<accession>A0ABD0LX56</accession>
<dbReference type="Proteomes" id="UP001519460">
    <property type="component" value="Unassembled WGS sequence"/>
</dbReference>
<dbReference type="InterPro" id="IPR004827">
    <property type="entry name" value="bZIP"/>
</dbReference>
<evidence type="ECO:0000259" key="2">
    <source>
        <dbReference type="Pfam" id="PF00170"/>
    </source>
</evidence>
<keyword evidence="4" id="KW-1185">Reference proteome</keyword>
<evidence type="ECO:0000313" key="4">
    <source>
        <dbReference type="Proteomes" id="UP001519460"/>
    </source>
</evidence>
<comment type="caution">
    <text evidence="3">The sequence shown here is derived from an EMBL/GenBank/DDBJ whole genome shotgun (WGS) entry which is preliminary data.</text>
</comment>
<gene>
    <name evidence="3" type="ORF">BaRGS_00004483</name>
</gene>
<feature type="region of interest" description="Disordered" evidence="1">
    <location>
        <begin position="43"/>
        <end position="79"/>
    </location>
</feature>
<evidence type="ECO:0000313" key="3">
    <source>
        <dbReference type="EMBL" id="KAK7504179.1"/>
    </source>
</evidence>
<reference evidence="3 4" key="1">
    <citation type="journal article" date="2023" name="Sci. Data">
        <title>Genome assembly of the Korean intertidal mud-creeper Batillaria attramentaria.</title>
        <authorList>
            <person name="Patra A.K."/>
            <person name="Ho P.T."/>
            <person name="Jun S."/>
            <person name="Lee S.J."/>
            <person name="Kim Y."/>
            <person name="Won Y.J."/>
        </authorList>
    </citation>
    <scope>NUCLEOTIDE SEQUENCE [LARGE SCALE GENOMIC DNA]</scope>
    <source>
        <strain evidence="3">Wonlab-2016</strain>
    </source>
</reference>
<dbReference type="AlphaFoldDB" id="A0ABD0LX56"/>
<sequence>MADEAFSSSIGDLLQSDLDSKRTAVPGFDALAFDDELMNYLSGEMPDDSDLATPTPTPSRPKGGSHSRNAISARENRRRKKQYMAGLEQIVKQLSEENGCLKRQDRIQRKSMKKLQMENAYLKNVIANQSTLSAIVHSVQNTPGVKLACRMPCTLGDLSQKPALAFSSQINTQSQITRIDLNEETHTERQELASTSSKCVQTTLHCMKKEHFFKSRGDQIETRGQSSGDNIVNGIFSSLSGSVATGQEVIQIDDESDTDSADDDFDENINAEAGVCLHVSGQRMSVEFCASCNYSALKTSAADHAYCKS</sequence>